<dbReference type="PROSITE" id="PS00675">
    <property type="entry name" value="SIGMA54_INTERACT_1"/>
    <property type="match status" value="1"/>
</dbReference>
<dbReference type="Gene3D" id="3.40.50.300">
    <property type="entry name" value="P-loop containing nucleotide triphosphate hydrolases"/>
    <property type="match status" value="1"/>
</dbReference>
<keyword evidence="2" id="KW-1185">Reference proteome</keyword>
<reference evidence="1" key="1">
    <citation type="journal article" date="2014" name="Int. J. Syst. Evol. Microbiol.">
        <title>Complete genome sequence of Corynebacterium casei LMG S-19264T (=DSM 44701T), isolated from a smear-ripened cheese.</title>
        <authorList>
            <consortium name="US DOE Joint Genome Institute (JGI-PGF)"/>
            <person name="Walter F."/>
            <person name="Albersmeier A."/>
            <person name="Kalinowski J."/>
            <person name="Ruckert C."/>
        </authorList>
    </citation>
    <scope>NUCLEOTIDE SEQUENCE</scope>
    <source>
        <strain evidence="1">CGMCC 4.7306</strain>
    </source>
</reference>
<reference evidence="1" key="2">
    <citation type="submission" date="2020-09" db="EMBL/GenBank/DDBJ databases">
        <authorList>
            <person name="Sun Q."/>
            <person name="Zhou Y."/>
        </authorList>
    </citation>
    <scope>NUCLEOTIDE SEQUENCE</scope>
    <source>
        <strain evidence="1">CGMCC 4.7306</strain>
    </source>
</reference>
<accession>A0A917WA44</accession>
<dbReference type="AlphaFoldDB" id="A0A917WA44"/>
<evidence type="ECO:0000313" key="1">
    <source>
        <dbReference type="EMBL" id="GGL83012.1"/>
    </source>
</evidence>
<dbReference type="Proteomes" id="UP000613840">
    <property type="component" value="Unassembled WGS sequence"/>
</dbReference>
<protein>
    <recommendedName>
        <fullName evidence="3">AAA domain-containing protein</fullName>
    </recommendedName>
</protein>
<dbReference type="RefSeq" id="WP_188898387.1">
    <property type="nucleotide sequence ID" value="NZ_BMMZ01000019.1"/>
</dbReference>
<comment type="caution">
    <text evidence="1">The sequence shown here is derived from an EMBL/GenBank/DDBJ whole genome shotgun (WGS) entry which is preliminary data.</text>
</comment>
<gene>
    <name evidence="1" type="ORF">GCM10011575_46640</name>
</gene>
<dbReference type="InterPro" id="IPR025662">
    <property type="entry name" value="Sigma_54_int_dom_ATP-bd_1"/>
</dbReference>
<dbReference type="SUPFAM" id="SSF52540">
    <property type="entry name" value="P-loop containing nucleoside triphosphate hydrolases"/>
    <property type="match status" value="1"/>
</dbReference>
<name>A0A917WA44_9ACTN</name>
<organism evidence="1 2">
    <name type="scientific">Microlunatus endophyticus</name>
    <dbReference type="NCBI Taxonomy" id="1716077"/>
    <lineage>
        <taxon>Bacteria</taxon>
        <taxon>Bacillati</taxon>
        <taxon>Actinomycetota</taxon>
        <taxon>Actinomycetes</taxon>
        <taxon>Propionibacteriales</taxon>
        <taxon>Propionibacteriaceae</taxon>
        <taxon>Microlunatus</taxon>
    </lineage>
</organism>
<proteinExistence type="predicted"/>
<sequence length="188" mass="20887">MPDQQRSLIVITGEEGAGKSTVMSALLPHTPNGAKIDAEDIGQVNPFTFDGPFLELLRQNLTAVIANFLDAGYTTVIAGSFLDGDTYDGLRSLRTRLPSDLALYVVQLRASKIVRDQRRIARPKPSSQEWRDRVDAGYPIGDTSLQDNAYDYRYLMIDNSDQQLDETVAAIKLAIPEVYVLRRAVPED</sequence>
<evidence type="ECO:0000313" key="2">
    <source>
        <dbReference type="Proteomes" id="UP000613840"/>
    </source>
</evidence>
<dbReference type="InterPro" id="IPR027417">
    <property type="entry name" value="P-loop_NTPase"/>
</dbReference>
<dbReference type="EMBL" id="BMMZ01000019">
    <property type="protein sequence ID" value="GGL83012.1"/>
    <property type="molecule type" value="Genomic_DNA"/>
</dbReference>
<evidence type="ECO:0008006" key="3">
    <source>
        <dbReference type="Google" id="ProtNLM"/>
    </source>
</evidence>